<evidence type="ECO:0000256" key="4">
    <source>
        <dbReference type="ARBA" id="ARBA00022692"/>
    </source>
</evidence>
<dbReference type="Proteomes" id="UP000199095">
    <property type="component" value="Unassembled WGS sequence"/>
</dbReference>
<evidence type="ECO:0000313" key="12">
    <source>
        <dbReference type="Proteomes" id="UP000199095"/>
    </source>
</evidence>
<dbReference type="InterPro" id="IPR026580">
    <property type="entry name" value="DivIB"/>
</dbReference>
<dbReference type="PANTHER" id="PTHR37820:SF1">
    <property type="entry name" value="CELL DIVISION PROTEIN FTSQ"/>
    <property type="match status" value="1"/>
</dbReference>
<reference evidence="12" key="1">
    <citation type="submission" date="2016-10" db="EMBL/GenBank/DDBJ databases">
        <authorList>
            <person name="Varghese N."/>
            <person name="Submissions S."/>
        </authorList>
    </citation>
    <scope>NUCLEOTIDE SEQUENCE [LARGE SCALE GENOMIC DNA]</scope>
    <source>
        <strain evidence="12">CGMCC 1.3566</strain>
    </source>
</reference>
<evidence type="ECO:0000256" key="7">
    <source>
        <dbReference type="ARBA" id="ARBA00023306"/>
    </source>
</evidence>
<dbReference type="OrthoDB" id="1819027at2"/>
<dbReference type="Pfam" id="PF03799">
    <property type="entry name" value="FtsQ_DivIB_C"/>
    <property type="match status" value="1"/>
</dbReference>
<dbReference type="HAMAP" id="MF_00912">
    <property type="entry name" value="DivIB"/>
    <property type="match status" value="1"/>
</dbReference>
<dbReference type="Pfam" id="PF08478">
    <property type="entry name" value="POTRA_1"/>
    <property type="match status" value="1"/>
</dbReference>
<dbReference type="InterPro" id="IPR050487">
    <property type="entry name" value="FtsQ_DivIB"/>
</dbReference>
<gene>
    <name evidence="8" type="primary">divIB</name>
    <name evidence="11" type="ORF">SAMN05421676_10987</name>
</gene>
<evidence type="ECO:0000256" key="1">
    <source>
        <dbReference type="ARBA" id="ARBA00004370"/>
    </source>
</evidence>
<evidence type="ECO:0000256" key="6">
    <source>
        <dbReference type="ARBA" id="ARBA00023136"/>
    </source>
</evidence>
<evidence type="ECO:0000256" key="8">
    <source>
        <dbReference type="HAMAP-Rule" id="MF_00912"/>
    </source>
</evidence>
<dbReference type="Gene3D" id="3.40.50.10960">
    <property type="match status" value="1"/>
</dbReference>
<feature type="compositionally biased region" description="Basic and acidic residues" evidence="9">
    <location>
        <begin position="250"/>
        <end position="266"/>
    </location>
</feature>
<feature type="transmembrane region" description="Helical" evidence="8">
    <location>
        <begin position="28"/>
        <end position="45"/>
    </location>
</feature>
<evidence type="ECO:0000256" key="3">
    <source>
        <dbReference type="ARBA" id="ARBA00022618"/>
    </source>
</evidence>
<evidence type="ECO:0000313" key="11">
    <source>
        <dbReference type="EMBL" id="SET85370.1"/>
    </source>
</evidence>
<name>A0A1I0HN10_9BACI</name>
<dbReference type="GO" id="GO:0043093">
    <property type="term" value="P:FtsZ-dependent cytokinesis"/>
    <property type="evidence" value="ECO:0007669"/>
    <property type="project" value="UniProtKB-UniRule"/>
</dbReference>
<keyword evidence="5 8" id="KW-1133">Transmembrane helix</keyword>
<comment type="similarity">
    <text evidence="8">Belongs to the FtsQ/DivIB family. DivIB subfamily.</text>
</comment>
<comment type="subcellular location">
    <subcellularLocation>
        <location evidence="8">Cell membrane</location>
        <topology evidence="8">Single-pass type II membrane protein</topology>
    </subcellularLocation>
    <subcellularLocation>
        <location evidence="1">Membrane</location>
    </subcellularLocation>
    <text evidence="8">Localizes to the division septum.</text>
</comment>
<dbReference type="GO" id="GO:0032153">
    <property type="term" value="C:cell division site"/>
    <property type="evidence" value="ECO:0007669"/>
    <property type="project" value="UniProtKB-UniRule"/>
</dbReference>
<evidence type="ECO:0000256" key="2">
    <source>
        <dbReference type="ARBA" id="ARBA00022475"/>
    </source>
</evidence>
<evidence type="ECO:0000256" key="9">
    <source>
        <dbReference type="SAM" id="MobiDB-lite"/>
    </source>
</evidence>
<keyword evidence="2 8" id="KW-1003">Cell membrane</keyword>
<organism evidence="11 12">
    <name type="scientific">Salinibacillus kushneri</name>
    <dbReference type="NCBI Taxonomy" id="237682"/>
    <lineage>
        <taxon>Bacteria</taxon>
        <taxon>Bacillati</taxon>
        <taxon>Bacillota</taxon>
        <taxon>Bacilli</taxon>
        <taxon>Bacillales</taxon>
        <taxon>Bacillaceae</taxon>
        <taxon>Salinibacillus</taxon>
    </lineage>
</organism>
<dbReference type="InterPro" id="IPR013685">
    <property type="entry name" value="POTRA_FtsQ_type"/>
</dbReference>
<keyword evidence="4 8" id="KW-0812">Transmembrane</keyword>
<sequence>MAKKKVISIENRIPKLKEARKKKANKRLIFYLLLFFILISVIVYLQSPLSDVNNITVEGNDLVDKKTIVKLSEITTKDNMWNLELDEMEEKISDLSPIKEVTVKRNLPRTVNISVKEYVRVGYVKENGHFIPILENGQLLKNHTVEIPNGDAPILSGWEENSTYLSEMTQELRNVKPSLAAQISEIHWVPEETNPYTIQLFMNNGQEVVASIRDFSEKIQVYPSIASQIDPDKEGVIHIDVGAFFVPYDQEKSGDQEEINEGRETEGEADNGTEG</sequence>
<dbReference type="EMBL" id="FOHJ01000009">
    <property type="protein sequence ID" value="SET85370.1"/>
    <property type="molecule type" value="Genomic_DNA"/>
</dbReference>
<dbReference type="InterPro" id="IPR005548">
    <property type="entry name" value="Cell_div_FtsQ/DivIB_C"/>
</dbReference>
<feature type="region of interest" description="Disordered" evidence="9">
    <location>
        <begin position="250"/>
        <end position="275"/>
    </location>
</feature>
<keyword evidence="7 8" id="KW-0131">Cell cycle</keyword>
<dbReference type="RefSeq" id="WP_093136461.1">
    <property type="nucleotide sequence ID" value="NZ_FOHJ01000009.1"/>
</dbReference>
<comment type="function">
    <text evidence="8">Cell division protein that may be involved in stabilizing or promoting the assembly of the division complex.</text>
</comment>
<keyword evidence="6 8" id="KW-0472">Membrane</keyword>
<dbReference type="InterPro" id="IPR034746">
    <property type="entry name" value="POTRA"/>
</dbReference>
<dbReference type="STRING" id="237682.SAMN05421676_10987"/>
<accession>A0A1I0HN10</accession>
<keyword evidence="12" id="KW-1185">Reference proteome</keyword>
<dbReference type="Gene3D" id="3.10.20.310">
    <property type="entry name" value="membrane protein fhac"/>
    <property type="match status" value="1"/>
</dbReference>
<evidence type="ECO:0000259" key="10">
    <source>
        <dbReference type="PROSITE" id="PS51779"/>
    </source>
</evidence>
<keyword evidence="3 8" id="KW-0132">Cell division</keyword>
<dbReference type="PANTHER" id="PTHR37820">
    <property type="entry name" value="CELL DIVISION PROTEIN DIVIB"/>
    <property type="match status" value="1"/>
</dbReference>
<protein>
    <recommendedName>
        <fullName evidence="8">Cell division protein DivIB</fullName>
    </recommendedName>
</protein>
<proteinExistence type="inferred from homology"/>
<feature type="domain" description="POTRA" evidence="10">
    <location>
        <begin position="50"/>
        <end position="118"/>
    </location>
</feature>
<evidence type="ECO:0000256" key="5">
    <source>
        <dbReference type="ARBA" id="ARBA00022989"/>
    </source>
</evidence>
<dbReference type="PROSITE" id="PS51779">
    <property type="entry name" value="POTRA"/>
    <property type="match status" value="1"/>
</dbReference>
<dbReference type="AlphaFoldDB" id="A0A1I0HN10"/>
<dbReference type="GO" id="GO:0005886">
    <property type="term" value="C:plasma membrane"/>
    <property type="evidence" value="ECO:0007669"/>
    <property type="project" value="UniProtKB-SubCell"/>
</dbReference>